<comment type="caution">
    <text evidence="2">The sequence shown here is derived from an EMBL/GenBank/DDBJ whole genome shotgun (WGS) entry which is preliminary data.</text>
</comment>
<evidence type="ECO:0000313" key="2">
    <source>
        <dbReference type="EMBL" id="GJE98410.1"/>
    </source>
</evidence>
<proteinExistence type="predicted"/>
<dbReference type="Proteomes" id="UP000703269">
    <property type="component" value="Unassembled WGS sequence"/>
</dbReference>
<evidence type="ECO:0000313" key="3">
    <source>
        <dbReference type="Proteomes" id="UP000703269"/>
    </source>
</evidence>
<reference evidence="2 3" key="1">
    <citation type="submission" date="2021-08" db="EMBL/GenBank/DDBJ databases">
        <title>Draft Genome Sequence of Phanerochaete sordida strain YK-624.</title>
        <authorList>
            <person name="Mori T."/>
            <person name="Dohra H."/>
            <person name="Suzuki T."/>
            <person name="Kawagishi H."/>
            <person name="Hirai H."/>
        </authorList>
    </citation>
    <scope>NUCLEOTIDE SEQUENCE [LARGE SCALE GENOMIC DNA]</scope>
    <source>
        <strain evidence="2 3">YK-624</strain>
    </source>
</reference>
<keyword evidence="3" id="KW-1185">Reference proteome</keyword>
<feature type="region of interest" description="Disordered" evidence="1">
    <location>
        <begin position="1"/>
        <end position="26"/>
    </location>
</feature>
<accession>A0A9P3LKJ5</accession>
<organism evidence="2 3">
    <name type="scientific">Phanerochaete sordida</name>
    <dbReference type="NCBI Taxonomy" id="48140"/>
    <lineage>
        <taxon>Eukaryota</taxon>
        <taxon>Fungi</taxon>
        <taxon>Dikarya</taxon>
        <taxon>Basidiomycota</taxon>
        <taxon>Agaricomycotina</taxon>
        <taxon>Agaricomycetes</taxon>
        <taxon>Polyporales</taxon>
        <taxon>Phanerochaetaceae</taxon>
        <taxon>Phanerochaete</taxon>
    </lineage>
</organism>
<gene>
    <name evidence="2" type="ORF">PsYK624_146400</name>
</gene>
<protein>
    <submittedName>
        <fullName evidence="2">Uncharacterized protein</fullName>
    </submittedName>
</protein>
<dbReference type="EMBL" id="BPQB01000087">
    <property type="protein sequence ID" value="GJE98410.1"/>
    <property type="molecule type" value="Genomic_DNA"/>
</dbReference>
<name>A0A9P3LKJ5_9APHY</name>
<feature type="region of interest" description="Disordered" evidence="1">
    <location>
        <begin position="39"/>
        <end position="77"/>
    </location>
</feature>
<dbReference type="AlphaFoldDB" id="A0A9P3LKJ5"/>
<sequence length="263" mass="29055">MLHTQHSRVEGDVAPAEPMTGRTRQNNWAVSQLTAAQHDHPLRDTTESGGASAKALESGPISCGGHVTSRPSLTEQEGGAPEVHVIALPLTGHPLPSGASVASSLQSGPNEYLTPHDHFIAGAVLLQVIRVGRHRLRHSVLHYQAYRIPDRTVAVGRYVSLYDPNDAYLHICRRVIAVRMLEAAWVEFTLERKSDLEPLIICAVPVRQGWAVLPTNLAILHMFIKRILPNTYPPIPTTPGHAVVGNARPRWRWLRRIFGRDPN</sequence>
<evidence type="ECO:0000256" key="1">
    <source>
        <dbReference type="SAM" id="MobiDB-lite"/>
    </source>
</evidence>